<keyword evidence="1" id="KW-1133">Transmembrane helix</keyword>
<dbReference type="RefSeq" id="WP_073491126.1">
    <property type="nucleotide sequence ID" value="NZ_MPOH02000015.1"/>
</dbReference>
<dbReference type="AlphaFoldDB" id="A0A1V6MNN7"/>
<evidence type="ECO:0000313" key="2">
    <source>
        <dbReference type="EMBL" id="OQD53998.1"/>
    </source>
</evidence>
<evidence type="ECO:0000313" key="3">
    <source>
        <dbReference type="Proteomes" id="UP000184286"/>
    </source>
</evidence>
<evidence type="ECO:0000256" key="1">
    <source>
        <dbReference type="SAM" id="Phobius"/>
    </source>
</evidence>
<gene>
    <name evidence="2" type="ORF">BM536_017905</name>
</gene>
<protein>
    <submittedName>
        <fullName evidence="2">Uncharacterized protein</fullName>
    </submittedName>
</protein>
<feature type="transmembrane region" description="Helical" evidence="1">
    <location>
        <begin position="117"/>
        <end position="136"/>
    </location>
</feature>
<dbReference type="EMBL" id="MPOH02000015">
    <property type="protein sequence ID" value="OQD53998.1"/>
    <property type="molecule type" value="Genomic_DNA"/>
</dbReference>
<name>A0A1V6MNN7_9ACTN</name>
<dbReference type="STRING" id="114686.BM536_017905"/>
<accession>A0A1V6MNN7</accession>
<comment type="caution">
    <text evidence="2">The sequence shown here is derived from an EMBL/GenBank/DDBJ whole genome shotgun (WGS) entry which is preliminary data.</text>
</comment>
<feature type="transmembrane region" description="Helical" evidence="1">
    <location>
        <begin position="32"/>
        <end position="53"/>
    </location>
</feature>
<reference evidence="2 3" key="2">
    <citation type="submission" date="2017-02" db="EMBL/GenBank/DDBJ databases">
        <title>Draft genome sequence of Streptomyces phaeoluteigriseus type strain DSM41896.</title>
        <authorList>
            <person name="Salih T.S."/>
            <person name="Algora Gallardo L."/>
            <person name="Melo Santos T."/>
            <person name="Filgueira Martinez S."/>
            <person name="Herron P.R."/>
        </authorList>
    </citation>
    <scope>NUCLEOTIDE SEQUENCE [LARGE SCALE GENOMIC DNA]</scope>
    <source>
        <strain evidence="2 3">DSM 41896</strain>
    </source>
</reference>
<organism evidence="2 3">
    <name type="scientific">Streptomyces phaeoluteigriseus</name>
    <dbReference type="NCBI Taxonomy" id="114686"/>
    <lineage>
        <taxon>Bacteria</taxon>
        <taxon>Bacillati</taxon>
        <taxon>Actinomycetota</taxon>
        <taxon>Actinomycetes</taxon>
        <taxon>Kitasatosporales</taxon>
        <taxon>Streptomycetaceae</taxon>
        <taxon>Streptomyces</taxon>
        <taxon>Streptomyces aurantiacus group</taxon>
    </lineage>
</organism>
<feature type="transmembrane region" description="Helical" evidence="1">
    <location>
        <begin position="58"/>
        <end position="76"/>
    </location>
</feature>
<proteinExistence type="predicted"/>
<keyword evidence="1" id="KW-0472">Membrane</keyword>
<feature type="transmembrane region" description="Helical" evidence="1">
    <location>
        <begin position="82"/>
        <end position="105"/>
    </location>
</feature>
<sequence>MSGDPYGMQNHSFHLPPMPSGPPPAPPAPPDGARAVAVAVLNLSGLGLGYALLRRWVLMLLCWTATAVLLLVALPADPDGVPVAALLLYAVFLAGAAAHGALVGLRSRTAVLQQAPVALLLGLVLLAVPAGGVVLYDDAREEATEQMLLDRLDEADKLVTASGKQDFSSGKAGYRQALKTYEDLRSDHPDSRAAERVPTRMKTFYTTVAAPYEDADYCTAIAPLTYLRTVPEDMPATDLGNLEKWPDDRLATSLYECASRGLSSDQSTWAAQFGELLTTFPDSDQAAKVQPAVAAAVTREVKGLSGAEPCTAVERLKDLGSRIADLPGDEAGIETALTADAGRATSSADSGMYTCGVDQYRDGDFEAAQTTMNEYVSAHRTAKNAARAKKIAIGAEIAQTLPAAGRTLPTTRSGGSISVTVKNDSPDQVTVLYTGPVTGSLTLKGCGSCKAYSLSSTLNPSFEPCSGSKNYPQRTISLPPGTTYFVHKSTSGSVSTPATDTAKLESGYIYTECAYTTASLGSGI</sequence>
<keyword evidence="1" id="KW-0812">Transmembrane</keyword>
<dbReference type="OrthoDB" id="3415592at2"/>
<reference evidence="3" key="1">
    <citation type="submission" date="2016-11" db="EMBL/GenBank/DDBJ databases">
        <authorList>
            <person name="Schniete J.K."/>
            <person name="Salih T."/>
            <person name="Algora Gallardo L."/>
            <person name="Martinez Fernandez S."/>
            <person name="Herron P.R."/>
        </authorList>
    </citation>
    <scope>NUCLEOTIDE SEQUENCE [LARGE SCALE GENOMIC DNA]</scope>
    <source>
        <strain evidence="3">DSM 41896</strain>
    </source>
</reference>
<dbReference type="Proteomes" id="UP000184286">
    <property type="component" value="Unassembled WGS sequence"/>
</dbReference>